<dbReference type="PROSITE" id="PS51059">
    <property type="entry name" value="PARP_CATALYTIC"/>
    <property type="match status" value="1"/>
</dbReference>
<keyword evidence="1" id="KW-0106">Calcium</keyword>
<proteinExistence type="predicted"/>
<evidence type="ECO:0000313" key="6">
    <source>
        <dbReference type="EMBL" id="CAD8827362.1"/>
    </source>
</evidence>
<keyword evidence="2" id="KW-0520">NAD</keyword>
<gene>
    <name evidence="6" type="ORF">NSCI0253_LOCUS1708</name>
</gene>
<reference evidence="6" key="1">
    <citation type="submission" date="2021-01" db="EMBL/GenBank/DDBJ databases">
        <authorList>
            <person name="Corre E."/>
            <person name="Pelletier E."/>
            <person name="Niang G."/>
            <person name="Scheremetjew M."/>
            <person name="Finn R."/>
            <person name="Kale V."/>
            <person name="Holt S."/>
            <person name="Cochrane G."/>
            <person name="Meng A."/>
            <person name="Brown T."/>
            <person name="Cohen L."/>
        </authorList>
    </citation>
    <scope>NUCLEOTIDE SEQUENCE</scope>
</reference>
<protein>
    <recommendedName>
        <fullName evidence="2">Poly [ADP-ribose] polymerase</fullName>
        <shortName evidence="2">PARP</shortName>
        <ecNumber evidence="2">2.4.2.-</ecNumber>
    </recommendedName>
</protein>
<dbReference type="GO" id="GO:0005634">
    <property type="term" value="C:nucleus"/>
    <property type="evidence" value="ECO:0007669"/>
    <property type="project" value="TreeGrafter"/>
</dbReference>
<dbReference type="InterPro" id="IPR012317">
    <property type="entry name" value="Poly(ADP-ribose)pol_cat_dom"/>
</dbReference>
<dbReference type="GO" id="GO:0003950">
    <property type="term" value="F:NAD+ poly-ADP-ribosyltransferase activity"/>
    <property type="evidence" value="ECO:0007669"/>
    <property type="project" value="UniProtKB-UniRule"/>
</dbReference>
<dbReference type="GO" id="GO:1990404">
    <property type="term" value="F:NAD+-protein mono-ADP-ribosyltransferase activity"/>
    <property type="evidence" value="ECO:0007669"/>
    <property type="project" value="TreeGrafter"/>
</dbReference>
<dbReference type="InterPro" id="IPR011992">
    <property type="entry name" value="EF-hand-dom_pair"/>
</dbReference>
<dbReference type="Gene3D" id="1.10.238.10">
    <property type="entry name" value="EF-hand"/>
    <property type="match status" value="1"/>
</dbReference>
<feature type="domain" description="EF-hand" evidence="4">
    <location>
        <begin position="176"/>
        <end position="211"/>
    </location>
</feature>
<evidence type="ECO:0000259" key="4">
    <source>
        <dbReference type="PROSITE" id="PS50222"/>
    </source>
</evidence>
<dbReference type="AlphaFoldDB" id="A0A7S0ZNL1"/>
<dbReference type="Pfam" id="PF00644">
    <property type="entry name" value="PARP"/>
    <property type="match status" value="1"/>
</dbReference>
<keyword evidence="2" id="KW-0328">Glycosyltransferase</keyword>
<dbReference type="InterPro" id="IPR018247">
    <property type="entry name" value="EF_Hand_1_Ca_BS"/>
</dbReference>
<feature type="domain" description="PARP catalytic" evidence="5">
    <location>
        <begin position="272"/>
        <end position="522"/>
    </location>
</feature>
<feature type="region of interest" description="Disordered" evidence="3">
    <location>
        <begin position="1"/>
        <end position="33"/>
    </location>
</feature>
<feature type="compositionally biased region" description="Polar residues" evidence="3">
    <location>
        <begin position="1"/>
        <end position="18"/>
    </location>
</feature>
<dbReference type="PROSITE" id="PS00018">
    <property type="entry name" value="EF_HAND_1"/>
    <property type="match status" value="2"/>
</dbReference>
<sequence>MGCANSTPQTEDTFTLTVPDQVDPPLPPETESEPLLDNQVDLTIKLCKIGCGKPVQPGTTKKGNPFDTCCRSCVLNPGIGSHDPTCGGEARKSMILRDACPRGSRCRQRTKSHLAEQAHPLDPDYAMAVANTRGVEAEPLSLKVLFDWTDADGSGKLSREELEGSLSMIKALCGDHLPRITDAAWHHLDEDGNGVVNFNEFASWAGPRLGLPLGMKQMIAKSASMTLKSAPCGVIGCPCECYEKPSTGEFCANCRHKETKHVSTHVDREVPAPEYWDESETGTNRIVDLSKGGVTIAEFQQLVDSTYRTAWTRDRTRHNPTCPRVPKGFTVTGVKRNENIASWQEYACRLAEMATRFQEDSSMWKQITDVKTVIAFAAIGGAKATRLNEQVNEWYLFHGTSPAAAASICSTDFKVSRAGSSTGTLYGKGLYFAESITKADEYAKPNERGTFAVLVCRAIGGRVRYCADATPDPEELLHSCLSGPYDCVLGDREKLKNTYREFIFFDSEDVYPEYIIEYNRNY</sequence>
<dbReference type="GO" id="GO:0005509">
    <property type="term" value="F:calcium ion binding"/>
    <property type="evidence" value="ECO:0007669"/>
    <property type="project" value="InterPro"/>
</dbReference>
<keyword evidence="2" id="KW-0808">Transferase</keyword>
<organism evidence="6">
    <name type="scientific">Noctiluca scintillans</name>
    <name type="common">Sea sparkle</name>
    <name type="synonym">Red tide dinoflagellate</name>
    <dbReference type="NCBI Taxonomy" id="2966"/>
    <lineage>
        <taxon>Eukaryota</taxon>
        <taxon>Sar</taxon>
        <taxon>Alveolata</taxon>
        <taxon>Dinophyceae</taxon>
        <taxon>Noctilucales</taxon>
        <taxon>Noctilucaceae</taxon>
        <taxon>Noctiluca</taxon>
    </lineage>
</organism>
<dbReference type="InterPro" id="IPR002048">
    <property type="entry name" value="EF_hand_dom"/>
</dbReference>
<dbReference type="SMART" id="SM00054">
    <property type="entry name" value="EFh"/>
    <property type="match status" value="2"/>
</dbReference>
<dbReference type="SUPFAM" id="SSF56399">
    <property type="entry name" value="ADP-ribosylation"/>
    <property type="match status" value="1"/>
</dbReference>
<evidence type="ECO:0000259" key="5">
    <source>
        <dbReference type="PROSITE" id="PS51059"/>
    </source>
</evidence>
<dbReference type="SUPFAM" id="SSF47473">
    <property type="entry name" value="EF-hand"/>
    <property type="match status" value="1"/>
</dbReference>
<dbReference type="EMBL" id="HBFQ01002546">
    <property type="protein sequence ID" value="CAD8827362.1"/>
    <property type="molecule type" value="Transcribed_RNA"/>
</dbReference>
<dbReference type="InterPro" id="IPR051712">
    <property type="entry name" value="ARTD-AVP"/>
</dbReference>
<name>A0A7S0ZNL1_NOCSC</name>
<dbReference type="PANTHER" id="PTHR45740:SF2">
    <property type="entry name" value="POLY [ADP-RIBOSE] POLYMERASE"/>
    <property type="match status" value="1"/>
</dbReference>
<evidence type="ECO:0000256" key="1">
    <source>
        <dbReference type="ARBA" id="ARBA00022837"/>
    </source>
</evidence>
<evidence type="ECO:0000256" key="3">
    <source>
        <dbReference type="SAM" id="MobiDB-lite"/>
    </source>
</evidence>
<accession>A0A7S0ZNL1</accession>
<dbReference type="EC" id="2.4.2.-" evidence="2"/>
<evidence type="ECO:0000256" key="2">
    <source>
        <dbReference type="RuleBase" id="RU362114"/>
    </source>
</evidence>
<dbReference type="CDD" id="cd00051">
    <property type="entry name" value="EFh"/>
    <property type="match status" value="1"/>
</dbReference>
<dbReference type="Gene3D" id="3.90.228.10">
    <property type="match status" value="1"/>
</dbReference>
<feature type="domain" description="EF-hand" evidence="4">
    <location>
        <begin position="150"/>
        <end position="172"/>
    </location>
</feature>
<dbReference type="PANTHER" id="PTHR45740">
    <property type="entry name" value="POLY [ADP-RIBOSE] POLYMERASE"/>
    <property type="match status" value="1"/>
</dbReference>
<dbReference type="PROSITE" id="PS50222">
    <property type="entry name" value="EF_HAND_2"/>
    <property type="match status" value="2"/>
</dbReference>